<name>A0A1G7XJ82_9SPHI</name>
<proteinExistence type="predicted"/>
<evidence type="ECO:0000313" key="3">
    <source>
        <dbReference type="Proteomes" id="UP000199705"/>
    </source>
</evidence>
<feature type="transmembrane region" description="Helical" evidence="1">
    <location>
        <begin position="29"/>
        <end position="47"/>
    </location>
</feature>
<feature type="transmembrane region" description="Helical" evidence="1">
    <location>
        <begin position="108"/>
        <end position="124"/>
    </location>
</feature>
<sequence length="164" mass="19723">MNKKNLEYSHLVFRANFTIMKSRFLFPHWFRYLGLALFLIHIPIVMFKKEMGFSMHEEPVSDDLFNSHHIFFMTTTLLMAIGLFFIAFAKERIEDEQIFKLRLDSLQWAIYVNYILLVVSLILSKDTEHILFLNLLVPLVFFIVRFRWKIFQNNRLINKEEGQA</sequence>
<gene>
    <name evidence="2" type="ORF">SAMN05192573_10577</name>
</gene>
<keyword evidence="1" id="KW-0472">Membrane</keyword>
<dbReference type="Proteomes" id="UP000199705">
    <property type="component" value="Unassembled WGS sequence"/>
</dbReference>
<dbReference type="AlphaFoldDB" id="A0A1G7XJ82"/>
<dbReference type="STRING" id="551996.SAMN05192573_10577"/>
<feature type="transmembrane region" description="Helical" evidence="1">
    <location>
        <begin position="130"/>
        <end position="148"/>
    </location>
</feature>
<keyword evidence="1" id="KW-0812">Transmembrane</keyword>
<keyword evidence="3" id="KW-1185">Reference proteome</keyword>
<accession>A0A1G7XJ82</accession>
<reference evidence="3" key="1">
    <citation type="submission" date="2016-10" db="EMBL/GenBank/DDBJ databases">
        <authorList>
            <person name="Varghese N."/>
            <person name="Submissions S."/>
        </authorList>
    </citation>
    <scope>NUCLEOTIDE SEQUENCE [LARGE SCALE GENOMIC DNA]</scope>
    <source>
        <strain evidence="3">Gh-67</strain>
    </source>
</reference>
<keyword evidence="1" id="KW-1133">Transmembrane helix</keyword>
<dbReference type="EMBL" id="FNCG01000005">
    <property type="protein sequence ID" value="SDG84121.1"/>
    <property type="molecule type" value="Genomic_DNA"/>
</dbReference>
<feature type="transmembrane region" description="Helical" evidence="1">
    <location>
        <begin position="67"/>
        <end position="88"/>
    </location>
</feature>
<organism evidence="2 3">
    <name type="scientific">Mucilaginibacter gossypii</name>
    <dbReference type="NCBI Taxonomy" id="551996"/>
    <lineage>
        <taxon>Bacteria</taxon>
        <taxon>Pseudomonadati</taxon>
        <taxon>Bacteroidota</taxon>
        <taxon>Sphingobacteriia</taxon>
        <taxon>Sphingobacteriales</taxon>
        <taxon>Sphingobacteriaceae</taxon>
        <taxon>Mucilaginibacter</taxon>
    </lineage>
</organism>
<evidence type="ECO:0000313" key="2">
    <source>
        <dbReference type="EMBL" id="SDG84121.1"/>
    </source>
</evidence>
<protein>
    <submittedName>
        <fullName evidence="2">Uncharacterized protein</fullName>
    </submittedName>
</protein>
<evidence type="ECO:0000256" key="1">
    <source>
        <dbReference type="SAM" id="Phobius"/>
    </source>
</evidence>